<dbReference type="InterPro" id="IPR011042">
    <property type="entry name" value="6-blade_b-propeller_TolB-like"/>
</dbReference>
<keyword evidence="1" id="KW-0812">Transmembrane</keyword>
<feature type="transmembrane region" description="Helical" evidence="1">
    <location>
        <begin position="466"/>
        <end position="484"/>
    </location>
</feature>
<dbReference type="Gene3D" id="2.120.10.30">
    <property type="entry name" value="TolB, C-terminal domain"/>
    <property type="match status" value="1"/>
</dbReference>
<dbReference type="InterPro" id="IPR050952">
    <property type="entry name" value="TRIM-NHL_E3_ligases"/>
</dbReference>
<keyword evidence="1" id="KW-0472">Membrane</keyword>
<feature type="chain" id="PRO_5002108364" description="NHL repeat-containing protein" evidence="2">
    <location>
        <begin position="28"/>
        <end position="494"/>
    </location>
</feature>
<evidence type="ECO:0000256" key="1">
    <source>
        <dbReference type="SAM" id="Phobius"/>
    </source>
</evidence>
<dbReference type="InterPro" id="IPR011990">
    <property type="entry name" value="TPR-like_helical_dom_sf"/>
</dbReference>
<dbReference type="SUPFAM" id="SSF101898">
    <property type="entry name" value="NHL repeat"/>
    <property type="match status" value="1"/>
</dbReference>
<dbReference type="SUPFAM" id="SSF48452">
    <property type="entry name" value="TPR-like"/>
    <property type="match status" value="1"/>
</dbReference>
<keyword evidence="2" id="KW-0732">Signal</keyword>
<name>A0A0B4N0D1_9BACT</name>
<dbReference type="GO" id="GO:0008270">
    <property type="term" value="F:zinc ion binding"/>
    <property type="evidence" value="ECO:0007669"/>
    <property type="project" value="UniProtKB-KW"/>
</dbReference>
<reference evidence="3" key="1">
    <citation type="submission" date="2014-03" db="EMBL/GenBank/DDBJ databases">
        <title>A sequence of cellulolytic fosmid clone of goat rumen metagenome.</title>
        <authorList>
            <person name="Lee K.-T."/>
            <person name="Kim J.-Y."/>
            <person name="Kim Y.-J."/>
            <person name="Ahn J.-H."/>
            <person name="Park M.-N."/>
            <person name="Kim J.-H."/>
            <person name="Kim T.-H."/>
        </authorList>
    </citation>
    <scope>NUCLEOTIDE SEQUENCE</scope>
</reference>
<evidence type="ECO:0000256" key="2">
    <source>
        <dbReference type="SAM" id="SignalP"/>
    </source>
</evidence>
<proteinExistence type="predicted"/>
<keyword evidence="1" id="KW-1133">Transmembrane helix</keyword>
<protein>
    <recommendedName>
        <fullName evidence="4">NHL repeat-containing protein</fullName>
    </recommendedName>
</protein>
<sequence length="494" mass="56231">MRERNLRLPALLAAALLLASSFLPAFALDGYDYTYTYNYDFWGELRESPDVYRVESVINYRDIGLDSPMKTPQSLFVRGSELYVCDTGNNRILQLRRKGAGFTLVRVIDEVKGAEPSSFNAPYDIFVDDEGWMYVCDQNNNRIVKMDAEANYVMSFVKPTDETFTQTLAFLPAKLVVDVAGRVFALCKNVNKGLMKYEADGTFTGFIGASEARFNWYDYIWKLLSTKEQRAQQQNFVPTEYENICLDPEGFIFATIAIFEEGDITSTKPIRRINSIGSDILIRNAEEIPMGDLDWDSASEINGPSRLVDVTVFDNGIYVALDRVRGRLFGYDKQGHMLWAFGGPGGSDGYFKRPTSLERMGYDLLVLDQQECSITVFTPTEYGSLIYSATEQYLQGAYDESAETWRRVLARNGNYDLAYIGIGRALLREDQYREAMHCFEVARDRKNYGEALRLYRKEWVEENAGWIFPLILALLVGPLLIGGIRKMRAEVNGR</sequence>
<dbReference type="PANTHER" id="PTHR24104">
    <property type="entry name" value="E3 UBIQUITIN-PROTEIN LIGASE NHLRC1-RELATED"/>
    <property type="match status" value="1"/>
</dbReference>
<dbReference type="AlphaFoldDB" id="A0A0B4N0D1"/>
<dbReference type="EMBL" id="KJ631377">
    <property type="protein sequence ID" value="AIF25902.1"/>
    <property type="molecule type" value="Genomic_DNA"/>
</dbReference>
<organism evidence="3">
    <name type="scientific">uncultured bacterium Ad_010_C07</name>
    <dbReference type="NCBI Taxonomy" id="1489291"/>
    <lineage>
        <taxon>Bacteria</taxon>
        <taxon>environmental samples</taxon>
    </lineage>
</organism>
<evidence type="ECO:0008006" key="4">
    <source>
        <dbReference type="Google" id="ProtNLM"/>
    </source>
</evidence>
<accession>A0A0B4N0D1</accession>
<feature type="signal peptide" evidence="2">
    <location>
        <begin position="1"/>
        <end position="27"/>
    </location>
</feature>
<evidence type="ECO:0000313" key="3">
    <source>
        <dbReference type="EMBL" id="AIF25902.1"/>
    </source>
</evidence>
<dbReference type="PANTHER" id="PTHR24104:SF25">
    <property type="entry name" value="PROTEIN LIN-41"/>
    <property type="match status" value="1"/>
</dbReference>
<dbReference type="Gene3D" id="1.25.40.10">
    <property type="entry name" value="Tetratricopeptide repeat domain"/>
    <property type="match status" value="1"/>
</dbReference>